<comment type="caution">
    <text evidence="2">The sequence shown here is derived from an EMBL/GenBank/DDBJ whole genome shotgun (WGS) entry which is preliminary data.</text>
</comment>
<evidence type="ECO:0000313" key="3">
    <source>
        <dbReference type="Proteomes" id="UP000181941"/>
    </source>
</evidence>
<keyword evidence="1" id="KW-0812">Transmembrane</keyword>
<dbReference type="Gene3D" id="2.60.120.1140">
    <property type="entry name" value="Protein of unknown function DUF192"/>
    <property type="match status" value="1"/>
</dbReference>
<dbReference type="InterPro" id="IPR003795">
    <property type="entry name" value="DUF192"/>
</dbReference>
<dbReference type="EMBL" id="MNVC01000036">
    <property type="protein sequence ID" value="OIO18665.1"/>
    <property type="molecule type" value="Genomic_DNA"/>
</dbReference>
<dbReference type="Pfam" id="PF02643">
    <property type="entry name" value="DUF192"/>
    <property type="match status" value="1"/>
</dbReference>
<name>A0A1J4U5R6_9BACT</name>
<sequence length="154" mass="18117">MKKQNNFKYYFFIIFISMAIFLFFWQRFHWPKAVVSLKGENLQVLIANSIYRQQKGLGGRASISPYDGMIFPFSTLDRHAFIMRDMNFPIDIIWLKKGEIVDYAPNVEIEPNHSEETYIRYTPRTDDDMVLELPAGWAQAHDLKIGDKMTLVED</sequence>
<feature type="transmembrane region" description="Helical" evidence="1">
    <location>
        <begin position="7"/>
        <end position="25"/>
    </location>
</feature>
<dbReference type="Proteomes" id="UP000181941">
    <property type="component" value="Unassembled WGS sequence"/>
</dbReference>
<reference evidence="2 3" key="1">
    <citation type="journal article" date="2016" name="Environ. Microbiol.">
        <title>Genomic resolution of a cold subsurface aquifer community provides metabolic insights for novel microbes adapted to high CO concentrations.</title>
        <authorList>
            <person name="Probst A.J."/>
            <person name="Castelle C.J."/>
            <person name="Singh A."/>
            <person name="Brown C.T."/>
            <person name="Anantharaman K."/>
            <person name="Sharon I."/>
            <person name="Hug L.A."/>
            <person name="Burstein D."/>
            <person name="Emerson J.B."/>
            <person name="Thomas B.C."/>
            <person name="Banfield J.F."/>
        </authorList>
    </citation>
    <scope>NUCLEOTIDE SEQUENCE [LARGE SCALE GENOMIC DNA]</scope>
    <source>
        <strain evidence="2">CG1_02_32_51</strain>
    </source>
</reference>
<dbReference type="InterPro" id="IPR038695">
    <property type="entry name" value="Saro_0823-like_sf"/>
</dbReference>
<keyword evidence="1" id="KW-0472">Membrane</keyword>
<protein>
    <recommendedName>
        <fullName evidence="4">DUF192 domain-containing protein</fullName>
    </recommendedName>
</protein>
<proteinExistence type="predicted"/>
<keyword evidence="1" id="KW-1133">Transmembrane helix</keyword>
<dbReference type="AlphaFoldDB" id="A0A1J4U5R6"/>
<accession>A0A1J4U5R6</accession>
<dbReference type="STRING" id="1805238.AUJ23_03195"/>
<gene>
    <name evidence="2" type="ORF">AUJ23_03195</name>
</gene>
<evidence type="ECO:0000313" key="2">
    <source>
        <dbReference type="EMBL" id="OIO18665.1"/>
    </source>
</evidence>
<evidence type="ECO:0000256" key="1">
    <source>
        <dbReference type="SAM" id="Phobius"/>
    </source>
</evidence>
<evidence type="ECO:0008006" key="4">
    <source>
        <dbReference type="Google" id="ProtNLM"/>
    </source>
</evidence>
<dbReference type="PANTHER" id="PTHR37953:SF1">
    <property type="entry name" value="UPF0127 PROTEIN MJ1496"/>
    <property type="match status" value="1"/>
</dbReference>
<organism evidence="2 3">
    <name type="scientific">Candidatus Magasanikbacteria bacterium CG1_02_32_51</name>
    <dbReference type="NCBI Taxonomy" id="1805238"/>
    <lineage>
        <taxon>Bacteria</taxon>
        <taxon>Candidatus Magasanikiibacteriota</taxon>
    </lineage>
</organism>
<dbReference type="PANTHER" id="PTHR37953">
    <property type="entry name" value="UPF0127 PROTEIN MJ1496"/>
    <property type="match status" value="1"/>
</dbReference>